<dbReference type="InParanoid" id="A0A165H6H2"/>
<dbReference type="AlphaFoldDB" id="A0A165H6H2"/>
<evidence type="ECO:0000313" key="1">
    <source>
        <dbReference type="EMBL" id="KZV91523.1"/>
    </source>
</evidence>
<protein>
    <submittedName>
        <fullName evidence="1">Uncharacterized protein</fullName>
    </submittedName>
</protein>
<dbReference type="EMBL" id="KV426026">
    <property type="protein sequence ID" value="KZV91523.1"/>
    <property type="molecule type" value="Genomic_DNA"/>
</dbReference>
<proteinExistence type="predicted"/>
<accession>A0A165H6H2</accession>
<gene>
    <name evidence="1" type="ORF">EXIGLDRAFT_96090</name>
</gene>
<reference evidence="1 2" key="1">
    <citation type="journal article" date="2016" name="Mol. Biol. Evol.">
        <title>Comparative Genomics of Early-Diverging Mushroom-Forming Fungi Provides Insights into the Origins of Lignocellulose Decay Capabilities.</title>
        <authorList>
            <person name="Nagy L.G."/>
            <person name="Riley R."/>
            <person name="Tritt A."/>
            <person name="Adam C."/>
            <person name="Daum C."/>
            <person name="Floudas D."/>
            <person name="Sun H."/>
            <person name="Yadav J.S."/>
            <person name="Pangilinan J."/>
            <person name="Larsson K.H."/>
            <person name="Matsuura K."/>
            <person name="Barry K."/>
            <person name="Labutti K."/>
            <person name="Kuo R."/>
            <person name="Ohm R.A."/>
            <person name="Bhattacharya S.S."/>
            <person name="Shirouzu T."/>
            <person name="Yoshinaga Y."/>
            <person name="Martin F.M."/>
            <person name="Grigoriev I.V."/>
            <person name="Hibbett D.S."/>
        </authorList>
    </citation>
    <scope>NUCLEOTIDE SEQUENCE [LARGE SCALE GENOMIC DNA]</scope>
    <source>
        <strain evidence="1 2">HHB12029</strain>
    </source>
</reference>
<keyword evidence="2" id="KW-1185">Reference proteome</keyword>
<sequence>MCLYCMYVLSRGLFVLTGSQLHQFDTVERTVVLISTPSWVCDLERLSLGVVVESSKFDGYGSIAKMIIILRVAVQGIFPMPWEQKLEREREWKHYVAKPTSGNTAARALELLSTLPSVTTYYGERGNYGDPNVCNCKEQQDGATQQQGGNHILRVVVQGVLRETCRWTSYNSKQGEQ</sequence>
<name>A0A165H6H2_EXIGL</name>
<evidence type="ECO:0000313" key="2">
    <source>
        <dbReference type="Proteomes" id="UP000077266"/>
    </source>
</evidence>
<dbReference type="Proteomes" id="UP000077266">
    <property type="component" value="Unassembled WGS sequence"/>
</dbReference>
<organism evidence="1 2">
    <name type="scientific">Exidia glandulosa HHB12029</name>
    <dbReference type="NCBI Taxonomy" id="1314781"/>
    <lineage>
        <taxon>Eukaryota</taxon>
        <taxon>Fungi</taxon>
        <taxon>Dikarya</taxon>
        <taxon>Basidiomycota</taxon>
        <taxon>Agaricomycotina</taxon>
        <taxon>Agaricomycetes</taxon>
        <taxon>Auriculariales</taxon>
        <taxon>Exidiaceae</taxon>
        <taxon>Exidia</taxon>
    </lineage>
</organism>